<evidence type="ECO:0000256" key="2">
    <source>
        <dbReference type="ARBA" id="ARBA00008010"/>
    </source>
</evidence>
<dbReference type="InterPro" id="IPR012340">
    <property type="entry name" value="NA-bd_OB-fold"/>
</dbReference>
<reference evidence="16" key="1">
    <citation type="submission" date="2022-07" db="EMBL/GenBank/DDBJ databases">
        <title>Phylogenomic reconstructions and comparative analyses of Kickxellomycotina fungi.</title>
        <authorList>
            <person name="Reynolds N.K."/>
            <person name="Stajich J.E."/>
            <person name="Barry K."/>
            <person name="Grigoriev I.V."/>
            <person name="Crous P."/>
            <person name="Smith M.E."/>
        </authorList>
    </citation>
    <scope>NUCLEOTIDE SEQUENCE</scope>
    <source>
        <strain evidence="16">RSA 1196</strain>
    </source>
</reference>
<keyword evidence="9" id="KW-0238">DNA-binding</keyword>
<evidence type="ECO:0000256" key="8">
    <source>
        <dbReference type="ARBA" id="ARBA00022840"/>
    </source>
</evidence>
<dbReference type="SUPFAM" id="SSF52540">
    <property type="entry name" value="P-loop containing nucleoside triphosphate hydrolases"/>
    <property type="match status" value="1"/>
</dbReference>
<dbReference type="Pfam" id="PF00493">
    <property type="entry name" value="MCM"/>
    <property type="match status" value="1"/>
</dbReference>
<gene>
    <name evidence="16" type="ORF">IWQ62_004292</name>
</gene>
<comment type="caution">
    <text evidence="16">The sequence shown here is derived from an EMBL/GenBank/DDBJ whole genome shotgun (WGS) entry which is preliminary data.</text>
</comment>
<dbReference type="EMBL" id="JANBPY010001382">
    <property type="protein sequence ID" value="KAJ1960278.1"/>
    <property type="molecule type" value="Genomic_DNA"/>
</dbReference>
<comment type="similarity">
    <text evidence="2">Belongs to the MCM family.</text>
</comment>
<evidence type="ECO:0000259" key="15">
    <source>
        <dbReference type="PROSITE" id="PS50051"/>
    </source>
</evidence>
<evidence type="ECO:0000256" key="11">
    <source>
        <dbReference type="ARBA" id="ARBA00023242"/>
    </source>
</evidence>
<dbReference type="GO" id="GO:0031261">
    <property type="term" value="C:DNA replication preinitiation complex"/>
    <property type="evidence" value="ECO:0007669"/>
    <property type="project" value="UniProtKB-ARBA"/>
</dbReference>
<keyword evidence="10" id="KW-0234">DNA repair</keyword>
<comment type="subcellular location">
    <subcellularLocation>
        <location evidence="1">Nucleus</location>
    </subcellularLocation>
</comment>
<dbReference type="GO" id="GO:0043596">
    <property type="term" value="C:nuclear replication fork"/>
    <property type="evidence" value="ECO:0007669"/>
    <property type="project" value="UniProtKB-ARBA"/>
</dbReference>
<evidence type="ECO:0000256" key="9">
    <source>
        <dbReference type="ARBA" id="ARBA00023125"/>
    </source>
</evidence>
<dbReference type="GO" id="GO:0017116">
    <property type="term" value="F:single-stranded DNA helicase activity"/>
    <property type="evidence" value="ECO:0007669"/>
    <property type="project" value="TreeGrafter"/>
</dbReference>
<keyword evidence="5" id="KW-0227">DNA damage</keyword>
<dbReference type="PANTHER" id="PTHR11630">
    <property type="entry name" value="DNA REPLICATION LICENSING FACTOR MCM FAMILY MEMBER"/>
    <property type="match status" value="1"/>
</dbReference>
<evidence type="ECO:0000256" key="3">
    <source>
        <dbReference type="ARBA" id="ARBA00012551"/>
    </source>
</evidence>
<keyword evidence="4" id="KW-0547">Nucleotide-binding</keyword>
<feature type="domain" description="MCM C-terminal AAA(+) ATPase" evidence="15">
    <location>
        <begin position="368"/>
        <end position="474"/>
    </location>
</feature>
<evidence type="ECO:0000256" key="6">
    <source>
        <dbReference type="ARBA" id="ARBA00022801"/>
    </source>
</evidence>
<sequence length="474" mass="52437">MSHKRSHQTAFSEANIDWEFHPEWVLYFPCTALQDDQVLETLLVQLHQYFTARQTTLNPLTNTVYVHYPDLLQGEQGDTLTNLLINKPAMVLSAMCLALCVSLRHRGLNPETKLSGDIRNKVHIRLQAFEPITPLKSLKSNMVGKLICIRGTVVRTSLVKPLLTQISFVCAMCNRRQTLKVDDGKYTKPYKCTSSGCKSREFLPERGTQGDTQTIDWQRIRIQEKFADDRLDSGRVPRTVECELTHDLVDSVLPGDVVTCTGIVKVIQSNDMGPARGRGQNSMYILYLDAVAISRVGETLQEEINSDSTITTANSEQSHPTAGQGTANANDSPTDTTSKYGEVGSKDAIQFSHKDLLFIQELFQERQLLKLIVNSFCPTIYGNELIKLGILLCQFGGRRRRLMYDNNHIPMRPDPHVLVVGDPGMGKSQMLNAAVSIAPRGVYVCGSSGISACGLTVTICKDSATGDSALEAGK</sequence>
<evidence type="ECO:0000256" key="5">
    <source>
        <dbReference type="ARBA" id="ARBA00022763"/>
    </source>
</evidence>
<dbReference type="PROSITE" id="PS50051">
    <property type="entry name" value="MCM_2"/>
    <property type="match status" value="1"/>
</dbReference>
<feature type="region of interest" description="Disordered" evidence="14">
    <location>
        <begin position="307"/>
        <end position="341"/>
    </location>
</feature>
<dbReference type="InterPro" id="IPR031327">
    <property type="entry name" value="MCM"/>
</dbReference>
<evidence type="ECO:0000256" key="12">
    <source>
        <dbReference type="ARBA" id="ARBA00042306"/>
    </source>
</evidence>
<dbReference type="EC" id="3.6.4.12" evidence="3"/>
<evidence type="ECO:0000313" key="16">
    <source>
        <dbReference type="EMBL" id="KAJ1960278.1"/>
    </source>
</evidence>
<evidence type="ECO:0000256" key="7">
    <source>
        <dbReference type="ARBA" id="ARBA00022806"/>
    </source>
</evidence>
<protein>
    <recommendedName>
        <fullName evidence="3">DNA helicase</fullName>
        <ecNumber evidence="3">3.6.4.12</ecNumber>
    </recommendedName>
    <alternativeName>
        <fullName evidence="12">Minichromosome maintenance 8</fullName>
    </alternativeName>
</protein>
<keyword evidence="7" id="KW-0347">Helicase</keyword>
<dbReference type="SMART" id="SM00350">
    <property type="entry name" value="MCM"/>
    <property type="match status" value="1"/>
</dbReference>
<dbReference type="GO" id="GO:0006279">
    <property type="term" value="P:premeiotic DNA replication"/>
    <property type="evidence" value="ECO:0007669"/>
    <property type="project" value="UniProtKB-ARBA"/>
</dbReference>
<dbReference type="InterPro" id="IPR027417">
    <property type="entry name" value="P-loop_NTPase"/>
</dbReference>
<evidence type="ECO:0000256" key="4">
    <source>
        <dbReference type="ARBA" id="ARBA00022741"/>
    </source>
</evidence>
<dbReference type="GO" id="GO:0042555">
    <property type="term" value="C:MCM complex"/>
    <property type="evidence" value="ECO:0007669"/>
    <property type="project" value="UniProtKB-ARBA"/>
</dbReference>
<name>A0A9W8E5J5_9FUNG</name>
<dbReference type="Gene3D" id="2.40.50.140">
    <property type="entry name" value="Nucleic acid-binding proteins"/>
    <property type="match status" value="1"/>
</dbReference>
<dbReference type="GO" id="GO:0000724">
    <property type="term" value="P:double-strand break repair via homologous recombination"/>
    <property type="evidence" value="ECO:0007669"/>
    <property type="project" value="UniProtKB-ARBA"/>
</dbReference>
<dbReference type="PANTHER" id="PTHR11630:SF47">
    <property type="entry name" value="DNA HELICASE MCM8"/>
    <property type="match status" value="1"/>
</dbReference>
<keyword evidence="17" id="KW-1185">Reference proteome</keyword>
<dbReference type="FunFam" id="2.20.28.10:FF:000007">
    <property type="entry name" value="DNA helicase MCM8 isoform X1"/>
    <property type="match status" value="1"/>
</dbReference>
<dbReference type="GO" id="GO:0016787">
    <property type="term" value="F:hydrolase activity"/>
    <property type="evidence" value="ECO:0007669"/>
    <property type="project" value="UniProtKB-KW"/>
</dbReference>
<dbReference type="Proteomes" id="UP001150925">
    <property type="component" value="Unassembled WGS sequence"/>
</dbReference>
<accession>A0A9W8E5J5</accession>
<dbReference type="SUPFAM" id="SSF50249">
    <property type="entry name" value="Nucleic acid-binding proteins"/>
    <property type="match status" value="1"/>
</dbReference>
<dbReference type="AlphaFoldDB" id="A0A9W8E5J5"/>
<dbReference type="InterPro" id="IPR033762">
    <property type="entry name" value="MCM_OB"/>
</dbReference>
<dbReference type="GO" id="GO:0005524">
    <property type="term" value="F:ATP binding"/>
    <property type="evidence" value="ECO:0007669"/>
    <property type="project" value="UniProtKB-KW"/>
</dbReference>
<evidence type="ECO:0000256" key="13">
    <source>
        <dbReference type="ARBA" id="ARBA00047995"/>
    </source>
</evidence>
<keyword evidence="8" id="KW-0067">ATP-binding</keyword>
<dbReference type="Gene3D" id="2.20.28.10">
    <property type="match status" value="1"/>
</dbReference>
<evidence type="ECO:0000256" key="1">
    <source>
        <dbReference type="ARBA" id="ARBA00004123"/>
    </source>
</evidence>
<dbReference type="GO" id="GO:0003697">
    <property type="term" value="F:single-stranded DNA binding"/>
    <property type="evidence" value="ECO:0007669"/>
    <property type="project" value="TreeGrafter"/>
</dbReference>
<proteinExistence type="inferred from homology"/>
<evidence type="ECO:0000256" key="10">
    <source>
        <dbReference type="ARBA" id="ARBA00023204"/>
    </source>
</evidence>
<comment type="catalytic activity">
    <reaction evidence="13">
        <text>ATP + H2O = ADP + phosphate + H(+)</text>
        <dbReference type="Rhea" id="RHEA:13065"/>
        <dbReference type="ChEBI" id="CHEBI:15377"/>
        <dbReference type="ChEBI" id="CHEBI:15378"/>
        <dbReference type="ChEBI" id="CHEBI:30616"/>
        <dbReference type="ChEBI" id="CHEBI:43474"/>
        <dbReference type="ChEBI" id="CHEBI:456216"/>
        <dbReference type="EC" id="3.6.4.12"/>
    </reaction>
</comment>
<dbReference type="Gene3D" id="3.40.50.300">
    <property type="entry name" value="P-loop containing nucleotide triphosphate hydrolases"/>
    <property type="match status" value="1"/>
</dbReference>
<dbReference type="InterPro" id="IPR001208">
    <property type="entry name" value="MCM_dom"/>
</dbReference>
<dbReference type="GO" id="GO:0005656">
    <property type="term" value="C:nuclear pre-replicative complex"/>
    <property type="evidence" value="ECO:0007669"/>
    <property type="project" value="UniProtKB-ARBA"/>
</dbReference>
<evidence type="ECO:0000256" key="14">
    <source>
        <dbReference type="SAM" id="MobiDB-lite"/>
    </source>
</evidence>
<feature type="compositionally biased region" description="Polar residues" evidence="14">
    <location>
        <begin position="307"/>
        <end position="339"/>
    </location>
</feature>
<keyword evidence="11" id="KW-0539">Nucleus</keyword>
<keyword evidence="6" id="KW-0378">Hydrolase</keyword>
<organism evidence="16 17">
    <name type="scientific">Dispira parvispora</name>
    <dbReference type="NCBI Taxonomy" id="1520584"/>
    <lineage>
        <taxon>Eukaryota</taxon>
        <taxon>Fungi</taxon>
        <taxon>Fungi incertae sedis</taxon>
        <taxon>Zoopagomycota</taxon>
        <taxon>Kickxellomycotina</taxon>
        <taxon>Dimargaritomycetes</taxon>
        <taxon>Dimargaritales</taxon>
        <taxon>Dimargaritaceae</taxon>
        <taxon>Dispira</taxon>
    </lineage>
</organism>
<evidence type="ECO:0000313" key="17">
    <source>
        <dbReference type="Proteomes" id="UP001150925"/>
    </source>
</evidence>
<dbReference type="Pfam" id="PF17207">
    <property type="entry name" value="MCM_OB"/>
    <property type="match status" value="1"/>
</dbReference>
<dbReference type="OrthoDB" id="7462577at2759"/>